<dbReference type="Gene3D" id="3.40.50.2300">
    <property type="match status" value="1"/>
</dbReference>
<dbReference type="Gene3D" id="1.10.10.60">
    <property type="entry name" value="Homeodomain-like"/>
    <property type="match status" value="2"/>
</dbReference>
<dbReference type="PANTHER" id="PTHR43280">
    <property type="entry name" value="ARAC-FAMILY TRANSCRIPTIONAL REGULATOR"/>
    <property type="match status" value="1"/>
</dbReference>
<dbReference type="EMBL" id="DVGK01000002">
    <property type="protein sequence ID" value="HIR12303.1"/>
    <property type="molecule type" value="Genomic_DNA"/>
</dbReference>
<organism evidence="9 10">
    <name type="scientific">Candidatus Choladousia intestinavium</name>
    <dbReference type="NCBI Taxonomy" id="2840727"/>
    <lineage>
        <taxon>Bacteria</taxon>
        <taxon>Bacillati</taxon>
        <taxon>Bacillota</taxon>
        <taxon>Clostridia</taxon>
        <taxon>Lachnospirales</taxon>
        <taxon>Lachnospiraceae</taxon>
        <taxon>Lachnospiraceae incertae sedis</taxon>
        <taxon>Candidatus Choladousia</taxon>
    </lineage>
</organism>
<dbReference type="PROSITE" id="PS01124">
    <property type="entry name" value="HTH_ARAC_FAMILY_2"/>
    <property type="match status" value="1"/>
</dbReference>
<keyword evidence="4" id="KW-0804">Transcription</keyword>
<dbReference type="SUPFAM" id="SSF46689">
    <property type="entry name" value="Homeodomain-like"/>
    <property type="match status" value="2"/>
</dbReference>
<comment type="caution">
    <text evidence="9">The sequence shown here is derived from an EMBL/GenBank/DDBJ whole genome shotgun (WGS) entry which is preliminary data.</text>
</comment>
<keyword evidence="3" id="KW-0238">DNA-binding</keyword>
<dbReference type="InterPro" id="IPR018060">
    <property type="entry name" value="HTH_AraC"/>
</dbReference>
<feature type="modified residue" description="4-aspartylphosphate" evidence="6">
    <location>
        <position position="55"/>
    </location>
</feature>
<dbReference type="Proteomes" id="UP000886757">
    <property type="component" value="Unassembled WGS sequence"/>
</dbReference>
<keyword evidence="2" id="KW-0805">Transcription regulation</keyword>
<dbReference type="PANTHER" id="PTHR43280:SF28">
    <property type="entry name" value="HTH-TYPE TRANSCRIPTIONAL ACTIVATOR RHAS"/>
    <property type="match status" value="1"/>
</dbReference>
<dbReference type="SMART" id="SM00448">
    <property type="entry name" value="REC"/>
    <property type="match status" value="1"/>
</dbReference>
<dbReference type="SUPFAM" id="SSF52172">
    <property type="entry name" value="CheY-like"/>
    <property type="match status" value="1"/>
</dbReference>
<feature type="domain" description="HTH araC/xylS-type" evidence="7">
    <location>
        <begin position="127"/>
        <end position="225"/>
    </location>
</feature>
<keyword evidence="6" id="KW-0597">Phosphoprotein</keyword>
<dbReference type="Pfam" id="PF12833">
    <property type="entry name" value="HTH_18"/>
    <property type="match status" value="1"/>
</dbReference>
<reference evidence="9" key="1">
    <citation type="submission" date="2020-10" db="EMBL/GenBank/DDBJ databases">
        <authorList>
            <person name="Gilroy R."/>
        </authorList>
    </citation>
    <scope>NUCLEOTIDE SEQUENCE</scope>
    <source>
        <strain evidence="9">ChiSjej4B22-8148</strain>
    </source>
</reference>
<sequence length="229" mass="26620">MIRAVVCDDEKAVLVIIRYFLETEKLPIQIVGTAENGRDAWNLIKREKPDLIFMDIHMPYMDGFEVIQKVKGSKIIIITAYDFFSYAQRALRLGVSDILTKPIDLKQLKQSVIRAIGWNFTDNDLVNTVLQYIYEHYNEEVELETLAGLTYCSVSHVSRLFKKHTGMTILSYIHKLRIEKSLELFEEEKHSVKEVAGMVGYNNLNNFYKHFKDCMGTTPALYLKQKKEQ</sequence>
<evidence type="ECO:0000256" key="4">
    <source>
        <dbReference type="ARBA" id="ARBA00023163"/>
    </source>
</evidence>
<evidence type="ECO:0000313" key="10">
    <source>
        <dbReference type="Proteomes" id="UP000886757"/>
    </source>
</evidence>
<dbReference type="GO" id="GO:0043565">
    <property type="term" value="F:sequence-specific DNA binding"/>
    <property type="evidence" value="ECO:0007669"/>
    <property type="project" value="InterPro"/>
</dbReference>
<dbReference type="InterPro" id="IPR011006">
    <property type="entry name" value="CheY-like_superfamily"/>
</dbReference>
<dbReference type="GO" id="GO:0003700">
    <property type="term" value="F:DNA-binding transcription factor activity"/>
    <property type="evidence" value="ECO:0007669"/>
    <property type="project" value="InterPro"/>
</dbReference>
<accession>A0A9D1A980</accession>
<evidence type="ECO:0000259" key="8">
    <source>
        <dbReference type="PROSITE" id="PS50110"/>
    </source>
</evidence>
<evidence type="ECO:0000313" key="9">
    <source>
        <dbReference type="EMBL" id="HIR12303.1"/>
    </source>
</evidence>
<evidence type="ECO:0000259" key="7">
    <source>
        <dbReference type="PROSITE" id="PS01124"/>
    </source>
</evidence>
<dbReference type="GO" id="GO:0000160">
    <property type="term" value="P:phosphorelay signal transduction system"/>
    <property type="evidence" value="ECO:0007669"/>
    <property type="project" value="InterPro"/>
</dbReference>
<dbReference type="AlphaFoldDB" id="A0A9D1A980"/>
<dbReference type="InterPro" id="IPR001789">
    <property type="entry name" value="Sig_transdc_resp-reg_receiver"/>
</dbReference>
<evidence type="ECO:0000256" key="3">
    <source>
        <dbReference type="ARBA" id="ARBA00023125"/>
    </source>
</evidence>
<dbReference type="SMART" id="SM00342">
    <property type="entry name" value="HTH_ARAC"/>
    <property type="match status" value="1"/>
</dbReference>
<proteinExistence type="predicted"/>
<dbReference type="CDD" id="cd17536">
    <property type="entry name" value="REC_YesN-like"/>
    <property type="match status" value="1"/>
</dbReference>
<dbReference type="PROSITE" id="PS50110">
    <property type="entry name" value="RESPONSE_REGULATORY"/>
    <property type="match status" value="1"/>
</dbReference>
<dbReference type="InterPro" id="IPR009057">
    <property type="entry name" value="Homeodomain-like_sf"/>
</dbReference>
<comment type="function">
    <text evidence="5">May play the central regulatory role in sporulation. It may be an element of the effector pathway responsible for the activation of sporulation genes in response to nutritional stress. Spo0A may act in concert with spo0H (a sigma factor) to control the expression of some genes that are critical to the sporulation process.</text>
</comment>
<name>A0A9D1A980_9FIRM</name>
<feature type="domain" description="Response regulatory" evidence="8">
    <location>
        <begin position="3"/>
        <end position="116"/>
    </location>
</feature>
<gene>
    <name evidence="9" type="ORF">IAB31_00055</name>
</gene>
<reference evidence="9" key="2">
    <citation type="journal article" date="2021" name="PeerJ">
        <title>Extensive microbial diversity within the chicken gut microbiome revealed by metagenomics and culture.</title>
        <authorList>
            <person name="Gilroy R."/>
            <person name="Ravi A."/>
            <person name="Getino M."/>
            <person name="Pursley I."/>
            <person name="Horton D.L."/>
            <person name="Alikhan N.F."/>
            <person name="Baker D."/>
            <person name="Gharbi K."/>
            <person name="Hall N."/>
            <person name="Watson M."/>
            <person name="Adriaenssens E.M."/>
            <person name="Foster-Nyarko E."/>
            <person name="Jarju S."/>
            <person name="Secka A."/>
            <person name="Antonio M."/>
            <person name="Oren A."/>
            <person name="Chaudhuri R.R."/>
            <person name="La Ragione R."/>
            <person name="Hildebrand F."/>
            <person name="Pallen M.J."/>
        </authorList>
    </citation>
    <scope>NUCLEOTIDE SEQUENCE</scope>
    <source>
        <strain evidence="9">ChiSjej4B22-8148</strain>
    </source>
</reference>
<dbReference type="Pfam" id="PF00072">
    <property type="entry name" value="Response_reg"/>
    <property type="match status" value="1"/>
</dbReference>
<evidence type="ECO:0000256" key="1">
    <source>
        <dbReference type="ARBA" id="ARBA00018672"/>
    </source>
</evidence>
<evidence type="ECO:0000256" key="2">
    <source>
        <dbReference type="ARBA" id="ARBA00023015"/>
    </source>
</evidence>
<evidence type="ECO:0000256" key="6">
    <source>
        <dbReference type="PROSITE-ProRule" id="PRU00169"/>
    </source>
</evidence>
<evidence type="ECO:0000256" key="5">
    <source>
        <dbReference type="ARBA" id="ARBA00024867"/>
    </source>
</evidence>
<protein>
    <recommendedName>
        <fullName evidence="1">Stage 0 sporulation protein A homolog</fullName>
    </recommendedName>
</protein>